<dbReference type="NCBIfam" id="TIGR03570">
    <property type="entry name" value="NeuD_NnaD"/>
    <property type="match status" value="1"/>
</dbReference>
<dbReference type="AlphaFoldDB" id="A0A4Q2U0R2"/>
<protein>
    <submittedName>
        <fullName evidence="2">Acetyltransferase</fullName>
    </submittedName>
</protein>
<dbReference type="PANTHER" id="PTHR43300">
    <property type="entry name" value="ACETYLTRANSFERASE"/>
    <property type="match status" value="1"/>
</dbReference>
<dbReference type="GO" id="GO:0016740">
    <property type="term" value="F:transferase activity"/>
    <property type="evidence" value="ECO:0007669"/>
    <property type="project" value="UniProtKB-KW"/>
</dbReference>
<dbReference type="InterPro" id="IPR011004">
    <property type="entry name" value="Trimer_LpxA-like_sf"/>
</dbReference>
<evidence type="ECO:0000313" key="3">
    <source>
        <dbReference type="Proteomes" id="UP000290759"/>
    </source>
</evidence>
<comment type="caution">
    <text evidence="2">The sequence shown here is derived from an EMBL/GenBank/DDBJ whole genome shotgun (WGS) entry which is preliminary data.</text>
</comment>
<comment type="similarity">
    <text evidence="1">Belongs to the transferase hexapeptide repeat family.</text>
</comment>
<name>A0A4Q2U0R2_9HYPH</name>
<dbReference type="CDD" id="cd03360">
    <property type="entry name" value="LbH_AT_putative"/>
    <property type="match status" value="1"/>
</dbReference>
<dbReference type="RefSeq" id="WP_129228850.1">
    <property type="nucleotide sequence ID" value="NZ_QYBB01000034.1"/>
</dbReference>
<dbReference type="EMBL" id="QYBB01000034">
    <property type="protein sequence ID" value="RYC30013.1"/>
    <property type="molecule type" value="Genomic_DNA"/>
</dbReference>
<accession>A0A4Q2U0R2</accession>
<reference evidence="2 3" key="2">
    <citation type="submission" date="2019-02" db="EMBL/GenBank/DDBJ databases">
        <title>'Lichenibacterium ramalinii' gen. nov. sp. nov., 'Lichenibacterium minor' gen. nov. sp. nov.</title>
        <authorList>
            <person name="Pankratov T."/>
        </authorList>
    </citation>
    <scope>NUCLEOTIDE SEQUENCE [LARGE SCALE GENOMIC DNA]</scope>
    <source>
        <strain evidence="2 3">RmlP026</strain>
    </source>
</reference>
<keyword evidence="2" id="KW-0808">Transferase</keyword>
<dbReference type="InterPro" id="IPR001451">
    <property type="entry name" value="Hexapep"/>
</dbReference>
<dbReference type="InterPro" id="IPR020019">
    <property type="entry name" value="AcTrfase_PglD-like"/>
</dbReference>
<dbReference type="PANTHER" id="PTHR43300:SF4">
    <property type="entry name" value="ACYL-[ACYL-CARRIER-PROTEIN]--UDP-N-ACETYLGLUCOSAMINE O-ACYLTRANSFERASE"/>
    <property type="match status" value="1"/>
</dbReference>
<dbReference type="OrthoDB" id="1115300at2"/>
<dbReference type="Proteomes" id="UP000290759">
    <property type="component" value="Unassembled WGS sequence"/>
</dbReference>
<keyword evidence="3" id="KW-1185">Reference proteome</keyword>
<evidence type="ECO:0000313" key="2">
    <source>
        <dbReference type="EMBL" id="RYC30013.1"/>
    </source>
</evidence>
<sequence length="221" mass="24518">MVDLVIYGLGETAVLAHEYFLHDSEHRVVAFTVDRSYVESEQFRSLPVVAFEDVASSFPPSEYAMFAASASSRLNRDRAGMFAKAKDKNYRCLSYVSSRAFVWHNVEIGENCFILEHNTLQPFTKVGDNAVLWSGNHVGHRTNIGRHCFITSHVVISGYCKVGDHSFLGVNAAVADGVSIAADNYVAMGSVVQKDTQEDGVYQGNPAERRNLSAKRFCKVR</sequence>
<dbReference type="Pfam" id="PF14602">
    <property type="entry name" value="Hexapep_2"/>
    <property type="match status" value="1"/>
</dbReference>
<reference evidence="2 3" key="1">
    <citation type="submission" date="2018-12" db="EMBL/GenBank/DDBJ databases">
        <authorList>
            <person name="Grouzdev D.S."/>
            <person name="Krutkina M.S."/>
        </authorList>
    </citation>
    <scope>NUCLEOTIDE SEQUENCE [LARGE SCALE GENOMIC DNA]</scope>
    <source>
        <strain evidence="2 3">RmlP026</strain>
    </source>
</reference>
<dbReference type="Pfam" id="PF00132">
    <property type="entry name" value="Hexapep"/>
    <property type="match status" value="1"/>
</dbReference>
<organism evidence="2 3">
    <name type="scientific">Lichenibacterium minor</name>
    <dbReference type="NCBI Taxonomy" id="2316528"/>
    <lineage>
        <taxon>Bacteria</taxon>
        <taxon>Pseudomonadati</taxon>
        <taxon>Pseudomonadota</taxon>
        <taxon>Alphaproteobacteria</taxon>
        <taxon>Hyphomicrobiales</taxon>
        <taxon>Lichenihabitantaceae</taxon>
        <taxon>Lichenibacterium</taxon>
    </lineage>
</organism>
<dbReference type="SUPFAM" id="SSF51161">
    <property type="entry name" value="Trimeric LpxA-like enzymes"/>
    <property type="match status" value="1"/>
</dbReference>
<dbReference type="Gene3D" id="2.160.10.10">
    <property type="entry name" value="Hexapeptide repeat proteins"/>
    <property type="match status" value="1"/>
</dbReference>
<proteinExistence type="inferred from homology"/>
<dbReference type="InterPro" id="IPR050179">
    <property type="entry name" value="Trans_hexapeptide_repeat"/>
</dbReference>
<gene>
    <name evidence="2" type="ORF">D3273_20990</name>
</gene>
<evidence type="ECO:0000256" key="1">
    <source>
        <dbReference type="ARBA" id="ARBA00007274"/>
    </source>
</evidence>